<dbReference type="OrthoDB" id="372100at2157"/>
<evidence type="ECO:0000256" key="5">
    <source>
        <dbReference type="HAMAP-Rule" id="MF_00810"/>
    </source>
</evidence>
<evidence type="ECO:0000256" key="1">
    <source>
        <dbReference type="ARBA" id="ARBA00008431"/>
    </source>
</evidence>
<dbReference type="RefSeq" id="WP_156005164.1">
    <property type="nucleotide sequence ID" value="NZ_CP045483.1"/>
</dbReference>
<dbReference type="InterPro" id="IPR018263">
    <property type="entry name" value="Ribosomal_eL32_CS"/>
</dbReference>
<keyword evidence="7" id="KW-1185">Reference proteome</keyword>
<reference evidence="6 7" key="1">
    <citation type="submission" date="2019-10" db="EMBL/GenBank/DDBJ databases">
        <title>Genome Sequences from Six Type Strain Members of the Archaeal Family Sulfolobaceae: Acidianus ambivalens, Acidianus infernus, Metallosphaera prunae, Stygiolobus azoricus, Sulfolobus metallicus, and Sulfurisphaera ohwakuensis.</title>
        <authorList>
            <person name="Counts J.A."/>
            <person name="Kelly R.M."/>
        </authorList>
    </citation>
    <scope>NUCLEOTIDE SEQUENCE [LARGE SCALE GENOMIC DNA]</scope>
    <source>
        <strain evidence="6 7">FC6</strain>
    </source>
</reference>
<dbReference type="NCBIfam" id="NF006332">
    <property type="entry name" value="PRK08562.1"/>
    <property type="match status" value="1"/>
</dbReference>
<evidence type="ECO:0000313" key="6">
    <source>
        <dbReference type="EMBL" id="QGR18935.1"/>
    </source>
</evidence>
<sequence length="130" mass="15260">MRSKELYKIKEEIEKIRSSKPDFYRYDWDKYYRIGRQETWRRPKGIDNAMRLELKGYAPKVKIGYGSPKEIRGLHPSGLIPVVVSSVTDLEKVKDKKDKVIVILSSRLGLKKRLELLKRADELGIRVSNR</sequence>
<dbReference type="CDD" id="cd00513">
    <property type="entry name" value="Ribosomal_L32_L32e"/>
    <property type="match status" value="1"/>
</dbReference>
<dbReference type="InterPro" id="IPR023654">
    <property type="entry name" value="Ribosomal_eL32_arc"/>
</dbReference>
<dbReference type="HAMAP" id="MF_00810">
    <property type="entry name" value="Ribosomal_eL32"/>
    <property type="match status" value="1"/>
</dbReference>
<proteinExistence type="inferred from homology"/>
<dbReference type="PROSITE" id="PS00580">
    <property type="entry name" value="RIBOSOMAL_L32E"/>
    <property type="match status" value="1"/>
</dbReference>
<name>A0A650CMM8_9CREN</name>
<gene>
    <name evidence="5" type="primary">rpl32e</name>
    <name evidence="6" type="ORF">D1868_02310</name>
</gene>
<dbReference type="AlphaFoldDB" id="A0A650CMM8"/>
<dbReference type="GO" id="GO:0006412">
    <property type="term" value="P:translation"/>
    <property type="evidence" value="ECO:0007669"/>
    <property type="project" value="UniProtKB-UniRule"/>
</dbReference>
<dbReference type="InterPro" id="IPR001515">
    <property type="entry name" value="Ribosomal_eL32"/>
</dbReference>
<keyword evidence="2 5" id="KW-0689">Ribosomal protein</keyword>
<dbReference type="KEGG" id="sazo:D1868_02310"/>
<dbReference type="PANTHER" id="PTHR23413">
    <property type="entry name" value="60S RIBOSOMAL PROTEIN L32 AND DNA-DIRECTED RNA POLYMERASE II, SUBUNIT N"/>
    <property type="match status" value="1"/>
</dbReference>
<dbReference type="Proteomes" id="UP000423396">
    <property type="component" value="Chromosome"/>
</dbReference>
<dbReference type="Pfam" id="PF01655">
    <property type="entry name" value="Ribosomal_L32e"/>
    <property type="match status" value="1"/>
</dbReference>
<organism evidence="6 7">
    <name type="scientific">Stygiolobus azoricus</name>
    <dbReference type="NCBI Taxonomy" id="41675"/>
    <lineage>
        <taxon>Archaea</taxon>
        <taxon>Thermoproteota</taxon>
        <taxon>Thermoprotei</taxon>
        <taxon>Sulfolobales</taxon>
        <taxon>Sulfolobaceae</taxon>
        <taxon>Stygiolobus</taxon>
    </lineage>
</organism>
<dbReference type="GeneID" id="42797869"/>
<evidence type="ECO:0000256" key="2">
    <source>
        <dbReference type="ARBA" id="ARBA00022980"/>
    </source>
</evidence>
<dbReference type="GO" id="GO:0003735">
    <property type="term" value="F:structural constituent of ribosome"/>
    <property type="evidence" value="ECO:0007669"/>
    <property type="project" value="InterPro"/>
</dbReference>
<protein>
    <recommendedName>
        <fullName evidence="4 5">Large ribosomal subunit protein eL32</fullName>
    </recommendedName>
</protein>
<dbReference type="GO" id="GO:0022625">
    <property type="term" value="C:cytosolic large ribosomal subunit"/>
    <property type="evidence" value="ECO:0007669"/>
    <property type="project" value="TreeGrafter"/>
</dbReference>
<accession>A0A650CMM8</accession>
<dbReference type="InterPro" id="IPR036351">
    <property type="entry name" value="Ribosomal_eL32_sf"/>
</dbReference>
<comment type="similarity">
    <text evidence="1 5">Belongs to the eukaryotic ribosomal protein eL32 family.</text>
</comment>
<evidence type="ECO:0000256" key="4">
    <source>
        <dbReference type="ARBA" id="ARBA00035229"/>
    </source>
</evidence>
<dbReference type="PANTHER" id="PTHR23413:SF1">
    <property type="entry name" value="RIBOSOMAL PROTEIN L32"/>
    <property type="match status" value="1"/>
</dbReference>
<evidence type="ECO:0000313" key="7">
    <source>
        <dbReference type="Proteomes" id="UP000423396"/>
    </source>
</evidence>
<evidence type="ECO:0000256" key="3">
    <source>
        <dbReference type="ARBA" id="ARBA00023274"/>
    </source>
</evidence>
<dbReference type="SMART" id="SM01393">
    <property type="entry name" value="Ribosomal_L32e"/>
    <property type="match status" value="1"/>
</dbReference>
<dbReference type="EMBL" id="CP045483">
    <property type="protein sequence ID" value="QGR18935.1"/>
    <property type="molecule type" value="Genomic_DNA"/>
</dbReference>
<dbReference type="SUPFAM" id="SSF52042">
    <property type="entry name" value="Ribosomal protein L32e"/>
    <property type="match status" value="1"/>
</dbReference>
<keyword evidence="3 5" id="KW-0687">Ribonucleoprotein</keyword>